<dbReference type="InterPro" id="IPR013786">
    <property type="entry name" value="AcylCoA_DH/ox_N"/>
</dbReference>
<keyword evidence="5" id="KW-0560">Oxidoreductase</keyword>
<dbReference type="FunFam" id="1.20.140.10:FF:000001">
    <property type="entry name" value="Acyl-CoA dehydrogenase"/>
    <property type="match status" value="1"/>
</dbReference>
<evidence type="ECO:0000256" key="1">
    <source>
        <dbReference type="ARBA" id="ARBA00001974"/>
    </source>
</evidence>
<dbReference type="GO" id="GO:0003995">
    <property type="term" value="F:acyl-CoA dehydrogenase activity"/>
    <property type="evidence" value="ECO:0007669"/>
    <property type="project" value="InterPro"/>
</dbReference>
<organism evidence="9 10">
    <name type="scientific">Advenella kashmirensis</name>
    <dbReference type="NCBI Taxonomy" id="310575"/>
    <lineage>
        <taxon>Bacteria</taxon>
        <taxon>Pseudomonadati</taxon>
        <taxon>Pseudomonadota</taxon>
        <taxon>Betaproteobacteria</taxon>
        <taxon>Burkholderiales</taxon>
        <taxon>Alcaligenaceae</taxon>
    </lineage>
</organism>
<dbReference type="Proteomes" id="UP000264036">
    <property type="component" value="Unassembled WGS sequence"/>
</dbReference>
<evidence type="ECO:0000256" key="2">
    <source>
        <dbReference type="ARBA" id="ARBA00009347"/>
    </source>
</evidence>
<dbReference type="FunFam" id="1.10.540.10:FF:000026">
    <property type="entry name" value="Acyl-CoA dehydrogenase medium chain"/>
    <property type="match status" value="1"/>
</dbReference>
<evidence type="ECO:0000256" key="5">
    <source>
        <dbReference type="ARBA" id="ARBA00023002"/>
    </source>
</evidence>
<feature type="domain" description="Acyl-CoA dehydrogenase/oxidase C-terminal" evidence="6">
    <location>
        <begin position="230"/>
        <end position="379"/>
    </location>
</feature>
<keyword evidence="4" id="KW-0274">FAD</keyword>
<comment type="cofactor">
    <cofactor evidence="1">
        <name>FAD</name>
        <dbReference type="ChEBI" id="CHEBI:57692"/>
    </cofactor>
</comment>
<comment type="caution">
    <text evidence="9">The sequence shown here is derived from an EMBL/GenBank/DDBJ whole genome shotgun (WGS) entry which is preliminary data.</text>
</comment>
<feature type="domain" description="Acyl-CoA oxidase/dehydrogenase middle" evidence="7">
    <location>
        <begin position="121"/>
        <end position="218"/>
    </location>
</feature>
<keyword evidence="3" id="KW-0285">Flavoprotein</keyword>
<dbReference type="PANTHER" id="PTHR43884">
    <property type="entry name" value="ACYL-COA DEHYDROGENASE"/>
    <property type="match status" value="1"/>
</dbReference>
<dbReference type="SUPFAM" id="SSF56645">
    <property type="entry name" value="Acyl-CoA dehydrogenase NM domain-like"/>
    <property type="match status" value="1"/>
</dbReference>
<proteinExistence type="inferred from homology"/>
<name>A0A356LKC7_9BURK</name>
<evidence type="ECO:0000313" key="9">
    <source>
        <dbReference type="EMBL" id="HBP31309.1"/>
    </source>
</evidence>
<evidence type="ECO:0000259" key="8">
    <source>
        <dbReference type="Pfam" id="PF02771"/>
    </source>
</evidence>
<dbReference type="InterPro" id="IPR046373">
    <property type="entry name" value="Acyl-CoA_Oxase/DH_mid-dom_sf"/>
</dbReference>
<evidence type="ECO:0000259" key="7">
    <source>
        <dbReference type="Pfam" id="PF02770"/>
    </source>
</evidence>
<evidence type="ECO:0000259" key="6">
    <source>
        <dbReference type="Pfam" id="PF00441"/>
    </source>
</evidence>
<reference evidence="9 10" key="1">
    <citation type="journal article" date="2018" name="Nat. Biotechnol.">
        <title>A standardized bacterial taxonomy based on genome phylogeny substantially revises the tree of life.</title>
        <authorList>
            <person name="Parks D.H."/>
            <person name="Chuvochina M."/>
            <person name="Waite D.W."/>
            <person name="Rinke C."/>
            <person name="Skarshewski A."/>
            <person name="Chaumeil P.A."/>
            <person name="Hugenholtz P."/>
        </authorList>
    </citation>
    <scope>NUCLEOTIDE SEQUENCE [LARGE SCALE GENOMIC DNA]</scope>
    <source>
        <strain evidence="9">UBA10707</strain>
    </source>
</reference>
<dbReference type="FunFam" id="2.40.110.10:FF:000002">
    <property type="entry name" value="Acyl-CoA dehydrogenase fadE12"/>
    <property type="match status" value="1"/>
</dbReference>
<gene>
    <name evidence="9" type="ORF">DD666_18110</name>
</gene>
<dbReference type="InterPro" id="IPR006089">
    <property type="entry name" value="Acyl-CoA_DH_CS"/>
</dbReference>
<dbReference type="Gene3D" id="1.10.540.10">
    <property type="entry name" value="Acyl-CoA dehydrogenase/oxidase, N-terminal domain"/>
    <property type="match status" value="1"/>
</dbReference>
<dbReference type="SUPFAM" id="SSF47203">
    <property type="entry name" value="Acyl-CoA dehydrogenase C-terminal domain-like"/>
    <property type="match status" value="1"/>
</dbReference>
<accession>A0A356LKC7</accession>
<dbReference type="PROSITE" id="PS00072">
    <property type="entry name" value="ACYL_COA_DH_1"/>
    <property type="match status" value="1"/>
</dbReference>
<feature type="domain" description="Acyl-CoA dehydrogenase/oxidase N-terminal" evidence="8">
    <location>
        <begin position="7"/>
        <end position="116"/>
    </location>
</feature>
<dbReference type="InterPro" id="IPR009100">
    <property type="entry name" value="AcylCoA_DH/oxidase_NM_dom_sf"/>
</dbReference>
<evidence type="ECO:0000256" key="3">
    <source>
        <dbReference type="ARBA" id="ARBA00022630"/>
    </source>
</evidence>
<evidence type="ECO:0000313" key="10">
    <source>
        <dbReference type="Proteomes" id="UP000264036"/>
    </source>
</evidence>
<dbReference type="InterPro" id="IPR009075">
    <property type="entry name" value="AcylCo_DH/oxidase_C"/>
</dbReference>
<dbReference type="Gene3D" id="2.40.110.10">
    <property type="entry name" value="Butyryl-CoA Dehydrogenase, subunit A, domain 2"/>
    <property type="match status" value="1"/>
</dbReference>
<comment type="similarity">
    <text evidence="2">Belongs to the acyl-CoA dehydrogenase family.</text>
</comment>
<dbReference type="InterPro" id="IPR006091">
    <property type="entry name" value="Acyl-CoA_Oxase/DH_mid-dom"/>
</dbReference>
<dbReference type="Gene3D" id="1.20.140.10">
    <property type="entry name" value="Butyryl-CoA Dehydrogenase, subunit A, domain 3"/>
    <property type="match status" value="1"/>
</dbReference>
<dbReference type="PANTHER" id="PTHR43884:SF12">
    <property type="entry name" value="ISOVALERYL-COA DEHYDROGENASE, MITOCHONDRIAL-RELATED"/>
    <property type="match status" value="1"/>
</dbReference>
<dbReference type="Pfam" id="PF02770">
    <property type="entry name" value="Acyl-CoA_dh_M"/>
    <property type="match status" value="1"/>
</dbReference>
<dbReference type="GO" id="GO:0050660">
    <property type="term" value="F:flavin adenine dinucleotide binding"/>
    <property type="evidence" value="ECO:0007669"/>
    <property type="project" value="InterPro"/>
</dbReference>
<dbReference type="AlphaFoldDB" id="A0A356LKC7"/>
<sequence>MLIDFNDDERMLTEAVRRFAQQQLAPAMPRHLSDHEFPTALVKAFGEMGFMGTSYDPEYGGGGLGTCGAALVAELLARVEPSFAAIFLCNSAPTSLIARYGNDAQKRQWLQAINEGKMIASFGVTEPQGGSDVAGVKTTAVLEGDEYVINGQKMFSTNAGTPLHGFSTVVAVTDPDAGAKRLSSFIVPVGTPGFSVGKPAKKIGWRFADSVELFFDNVRIPKEYLIGQRGDGLKQVLTVLSVGRILVGATGLGLARRAIDLAKSFGRDRKVFGKSILEHQGLSFPLADILTKIHAAELMVRNAATLVDEGRPFRNETGMTKLFASELAVEAALKAIQVHGAYGVFEEYPVSGLLGEAKVLEIVEGTSEIQRLVIARELLD</sequence>
<dbReference type="Pfam" id="PF00441">
    <property type="entry name" value="Acyl-CoA_dh_1"/>
    <property type="match status" value="1"/>
</dbReference>
<dbReference type="EMBL" id="DOEK01000038">
    <property type="protein sequence ID" value="HBP31309.1"/>
    <property type="molecule type" value="Genomic_DNA"/>
</dbReference>
<dbReference type="InterPro" id="IPR036250">
    <property type="entry name" value="AcylCo_DH-like_C"/>
</dbReference>
<evidence type="ECO:0000256" key="4">
    <source>
        <dbReference type="ARBA" id="ARBA00022827"/>
    </source>
</evidence>
<protein>
    <submittedName>
        <fullName evidence="9">Acyl-CoA dehydrogenase</fullName>
    </submittedName>
</protein>
<dbReference type="Pfam" id="PF02771">
    <property type="entry name" value="Acyl-CoA_dh_N"/>
    <property type="match status" value="1"/>
</dbReference>
<dbReference type="InterPro" id="IPR037069">
    <property type="entry name" value="AcylCoA_DH/ox_N_sf"/>
</dbReference>